<feature type="region of interest" description="Disordered" evidence="1">
    <location>
        <begin position="771"/>
        <end position="790"/>
    </location>
</feature>
<dbReference type="AlphaFoldDB" id="A0A6B8W6X1"/>
<organism evidence="4 5">
    <name type="scientific">Corynebacterium occultum</name>
    <dbReference type="NCBI Taxonomy" id="2675219"/>
    <lineage>
        <taxon>Bacteria</taxon>
        <taxon>Bacillati</taxon>
        <taxon>Actinomycetota</taxon>
        <taxon>Actinomycetes</taxon>
        <taxon>Mycobacteriales</taxon>
        <taxon>Corynebacteriaceae</taxon>
        <taxon>Corynebacterium</taxon>
    </lineage>
</organism>
<dbReference type="Pfam" id="PF02518">
    <property type="entry name" value="HATPase_c"/>
    <property type="match status" value="1"/>
</dbReference>
<evidence type="ECO:0000256" key="1">
    <source>
        <dbReference type="SAM" id="MobiDB-lite"/>
    </source>
</evidence>
<evidence type="ECO:0000313" key="5">
    <source>
        <dbReference type="Proteomes" id="UP000424462"/>
    </source>
</evidence>
<evidence type="ECO:0000256" key="2">
    <source>
        <dbReference type="SAM" id="Phobius"/>
    </source>
</evidence>
<proteinExistence type="predicted"/>
<dbReference type="InterPro" id="IPR003594">
    <property type="entry name" value="HATPase_dom"/>
</dbReference>
<evidence type="ECO:0000313" key="4">
    <source>
        <dbReference type="EMBL" id="QGU07065.1"/>
    </source>
</evidence>
<evidence type="ECO:0000259" key="3">
    <source>
        <dbReference type="Pfam" id="PF02518"/>
    </source>
</evidence>
<name>A0A6B8W6X1_9CORY</name>
<feature type="transmembrane region" description="Helical" evidence="2">
    <location>
        <begin position="521"/>
        <end position="537"/>
    </location>
</feature>
<accession>A0A6B8W6X1</accession>
<dbReference type="InterPro" id="IPR036890">
    <property type="entry name" value="HATPase_C_sf"/>
</dbReference>
<feature type="transmembrane region" description="Helical" evidence="2">
    <location>
        <begin position="76"/>
        <end position="94"/>
    </location>
</feature>
<feature type="transmembrane region" description="Helical" evidence="2">
    <location>
        <begin position="489"/>
        <end position="509"/>
    </location>
</feature>
<keyword evidence="2" id="KW-0472">Membrane</keyword>
<feature type="transmembrane region" description="Helical" evidence="2">
    <location>
        <begin position="36"/>
        <end position="56"/>
    </location>
</feature>
<dbReference type="Proteomes" id="UP000424462">
    <property type="component" value="Chromosome"/>
</dbReference>
<feature type="domain" description="Histidine kinase/HSP90-like ATPase" evidence="3">
    <location>
        <begin position="321"/>
        <end position="412"/>
    </location>
</feature>
<feature type="transmembrane region" description="Helical" evidence="2">
    <location>
        <begin position="185"/>
        <end position="204"/>
    </location>
</feature>
<reference evidence="4 5" key="1">
    <citation type="submission" date="2019-11" db="EMBL/GenBank/DDBJ databases">
        <title>Complete genome sequence of Corynebacterium kalinowskii 1959, a novel Corynebacterium species isolated from soil of a small paddock in Vilsendorf, Germany.</title>
        <authorList>
            <person name="Schaffert L."/>
            <person name="Ruwe M."/>
            <person name="Milse J."/>
            <person name="Hanuschka K."/>
            <person name="Ortseifen V."/>
            <person name="Droste J."/>
            <person name="Brandt D."/>
            <person name="Schlueter L."/>
            <person name="Kutter Y."/>
            <person name="Vinke S."/>
            <person name="Viehoefer P."/>
            <person name="Jacob L."/>
            <person name="Luebke N.-C."/>
            <person name="Schulte-Berndt E."/>
            <person name="Hain C."/>
            <person name="Linder M."/>
            <person name="Schmidt P."/>
            <person name="Wollenschlaeger L."/>
            <person name="Luttermann T."/>
            <person name="Thieme E."/>
            <person name="Hassa J."/>
            <person name="Haak M."/>
            <person name="Wittchen M."/>
            <person name="Mentz A."/>
            <person name="Persicke M."/>
            <person name="Busche T."/>
            <person name="Ruckert C."/>
        </authorList>
    </citation>
    <scope>NUCLEOTIDE SEQUENCE [LARGE SCALE GENOMIC DNA]</scope>
    <source>
        <strain evidence="4 5">2039</strain>
    </source>
</reference>
<gene>
    <name evidence="4" type="ORF">COCCU_05605</name>
</gene>
<feature type="transmembrane region" description="Helical" evidence="2">
    <location>
        <begin position="542"/>
        <end position="558"/>
    </location>
</feature>
<feature type="transmembrane region" description="Helical" evidence="2">
    <location>
        <begin position="101"/>
        <end position="121"/>
    </location>
</feature>
<dbReference type="Gene3D" id="3.30.565.10">
    <property type="entry name" value="Histidine kinase-like ATPase, C-terminal domain"/>
    <property type="match status" value="1"/>
</dbReference>
<dbReference type="SUPFAM" id="SSF55874">
    <property type="entry name" value="ATPase domain of HSP90 chaperone/DNA topoisomerase II/histidine kinase"/>
    <property type="match status" value="1"/>
</dbReference>
<sequence length="790" mass="88010">MTLPGWFFEPAPLRRPGVLAEGVEKRYWRSRSAIQNLMRMVAFVCGFGLFFGVILLRGRWDQTMNPGSWQFNRIDVWVEILLAMSALSVIVAGFRHQWEWYLLTFRLTAGIYISALTYQVIGLLNGSSPLGDLHLSDFAGYPAVLLILSAPRKIGFPLAFIMMAVVSATHQGWPLTMANLVEAAWAFLVVLPFMLLLISTLRVCEEIDQEASRRHAADLRLARSRSLLEAETRFLGYMHDQVLHHLDGVRRGLIAPEPLPVYLPSDMLEVGGSLKMRPERAVLELIDTLHRQDPELRVDHPTEFPSSGGVPADVMNLISDAALEALDNSMKHAAGSDRHVEISFLVGDDDDCTGFTATLVDEGPGFRVEQIPAERAGVRVSILGRMSSMPGLSARVDSTPGKGTRVRLKWREPKQQMTQGLPGEQPRSIRNIFDPGRIYNPIFAVFVFLVCGLMGLGHQHGGNGFEFAVAMFLLLLAMVGLMRGKESKLPRGTTLMVVVCICLFLLVAAREPLGENGLWPPVWYPLVLTLMCLLLAIRGRIIFAWILNVGGFFAIHWIEQDLFVLEYLSPEKMTGLLHLLIPGTLAPLAVRWILKSLSAVMLGDSAKETDLVVAATRRSYLTDSAAWLERQLSAVLDPALSEPRRIFSASLLELRLRDAIRSPGFDERETNRQVWQARRRGVTVKLSDDRSDAHGVDPDPQPLTHAATHHALQRMLWVADIRVTARMLPVGRSIYATILAEFWGDDGEPDVKRIQITPGMSLSEVDAHFEGEEGNLSPSTECEQFEADKN</sequence>
<protein>
    <recommendedName>
        <fullName evidence="3">Histidine kinase/HSP90-like ATPase domain-containing protein</fullName>
    </recommendedName>
</protein>
<feature type="transmembrane region" description="Helical" evidence="2">
    <location>
        <begin position="464"/>
        <end position="482"/>
    </location>
</feature>
<feature type="transmembrane region" description="Helical" evidence="2">
    <location>
        <begin position="573"/>
        <end position="594"/>
    </location>
</feature>
<dbReference type="EMBL" id="CP046455">
    <property type="protein sequence ID" value="QGU07065.1"/>
    <property type="molecule type" value="Genomic_DNA"/>
</dbReference>
<dbReference type="RefSeq" id="WP_156230600.1">
    <property type="nucleotide sequence ID" value="NZ_CP046455.1"/>
</dbReference>
<keyword evidence="5" id="KW-1185">Reference proteome</keyword>
<feature type="transmembrane region" description="Helical" evidence="2">
    <location>
        <begin position="438"/>
        <end position="458"/>
    </location>
</feature>
<dbReference type="KEGG" id="cok:COCCU_05605"/>
<keyword evidence="2" id="KW-0812">Transmembrane</keyword>
<keyword evidence="2" id="KW-1133">Transmembrane helix</keyword>